<evidence type="ECO:0000256" key="2">
    <source>
        <dbReference type="ARBA" id="ARBA00022737"/>
    </source>
</evidence>
<proteinExistence type="predicted"/>
<evidence type="ECO:0000256" key="3">
    <source>
        <dbReference type="PROSITE-ProRule" id="PRU00221"/>
    </source>
</evidence>
<dbReference type="SUPFAM" id="SSF50978">
    <property type="entry name" value="WD40 repeat-like"/>
    <property type="match status" value="1"/>
</dbReference>
<dbReference type="AlphaFoldDB" id="A0AAV2T6C2"/>
<dbReference type="PROSITE" id="PS00678">
    <property type="entry name" value="WD_REPEATS_1"/>
    <property type="match status" value="1"/>
</dbReference>
<dbReference type="PROSITE" id="PS50082">
    <property type="entry name" value="WD_REPEATS_2"/>
    <property type="match status" value="2"/>
</dbReference>
<gene>
    <name evidence="4" type="ORF">CDAUBV1_LOCUS5281</name>
</gene>
<accession>A0AAV2T6C2</accession>
<protein>
    <recommendedName>
        <fullName evidence="6">WD repeat-containing protein 13</fullName>
    </recommendedName>
</protein>
<dbReference type="EMBL" id="CAXLJL010000123">
    <property type="protein sequence ID" value="CAL5132456.1"/>
    <property type="molecule type" value="Genomic_DNA"/>
</dbReference>
<dbReference type="InterPro" id="IPR051350">
    <property type="entry name" value="WD_repeat-ST_regulator"/>
</dbReference>
<dbReference type="InterPro" id="IPR036322">
    <property type="entry name" value="WD40_repeat_dom_sf"/>
</dbReference>
<dbReference type="InterPro" id="IPR001680">
    <property type="entry name" value="WD40_rpt"/>
</dbReference>
<dbReference type="InterPro" id="IPR015943">
    <property type="entry name" value="WD40/YVTN_repeat-like_dom_sf"/>
</dbReference>
<keyword evidence="2" id="KW-0677">Repeat</keyword>
<comment type="caution">
    <text evidence="4">The sequence shown here is derived from an EMBL/GenBank/DDBJ whole genome shotgun (WGS) entry which is preliminary data.</text>
</comment>
<evidence type="ECO:0000256" key="1">
    <source>
        <dbReference type="ARBA" id="ARBA00022574"/>
    </source>
</evidence>
<dbReference type="InterPro" id="IPR019775">
    <property type="entry name" value="WD40_repeat_CS"/>
</dbReference>
<dbReference type="SMART" id="SM00320">
    <property type="entry name" value="WD40"/>
    <property type="match status" value="3"/>
</dbReference>
<evidence type="ECO:0000313" key="5">
    <source>
        <dbReference type="Proteomes" id="UP001497525"/>
    </source>
</evidence>
<dbReference type="GO" id="GO:1990841">
    <property type="term" value="F:promoter-specific chromatin binding"/>
    <property type="evidence" value="ECO:0007669"/>
    <property type="project" value="TreeGrafter"/>
</dbReference>
<reference evidence="4" key="1">
    <citation type="submission" date="2024-06" db="EMBL/GenBank/DDBJ databases">
        <authorList>
            <person name="Liu X."/>
            <person name="Lenzi L."/>
            <person name="Haldenby T S."/>
            <person name="Uol C."/>
        </authorList>
    </citation>
    <scope>NUCLEOTIDE SEQUENCE</scope>
</reference>
<feature type="repeat" description="WD" evidence="3">
    <location>
        <begin position="234"/>
        <end position="267"/>
    </location>
</feature>
<dbReference type="PROSITE" id="PS50294">
    <property type="entry name" value="WD_REPEATS_REGION"/>
    <property type="match status" value="1"/>
</dbReference>
<name>A0AAV2T6C2_CALDB</name>
<feature type="repeat" description="WD" evidence="3">
    <location>
        <begin position="594"/>
        <end position="625"/>
    </location>
</feature>
<organism evidence="4 5">
    <name type="scientific">Calicophoron daubneyi</name>
    <name type="common">Rumen fluke</name>
    <name type="synonym">Paramphistomum daubneyi</name>
    <dbReference type="NCBI Taxonomy" id="300641"/>
    <lineage>
        <taxon>Eukaryota</taxon>
        <taxon>Metazoa</taxon>
        <taxon>Spiralia</taxon>
        <taxon>Lophotrochozoa</taxon>
        <taxon>Platyhelminthes</taxon>
        <taxon>Trematoda</taxon>
        <taxon>Digenea</taxon>
        <taxon>Plagiorchiida</taxon>
        <taxon>Pronocephalata</taxon>
        <taxon>Paramphistomoidea</taxon>
        <taxon>Paramphistomidae</taxon>
        <taxon>Calicophoron</taxon>
    </lineage>
</organism>
<sequence length="636" mass="69947">MKTTSFSSEQTTAICRRFSLNAQRNLDLWQQILAQDTRFSLVRPVMRNDSACRQLYLRRRSELIRESANVTSIPSGDRLKTLSLEDSSRENSEPFADRALYNSIREKLLCYMYGPLPSLKFSSSMSFSVDQSRSMDESIRHCSSATFSTAESVRDRLTETSNSPTTAPESMSEGYAFSGIEHIFDHHKGPINRLRFANNDNGLLAMASADGTLSVCRSWPPTDVLRVLHVFSGGHAPSAAVTDVVWSLSNEFLISTAADGSVCLWDVAKYSLKRLYPAQSVGVGSALVCAYQPANFNLLVVGGSWGKVQTINLSTGKPVKKGSDQVHSTCPKGCKLTNSHNILCIGRGCVTALAFEPASGSYLWVGTDRGVIQSYICQPSSGRLTRAHRLNLGLSRPLTSLPPCDKRELQMSIKLPFQKVELHHVLDHGCTETSSRLGGLNERLRYLYGHGRIAILSDGTHTPFFPSVTSLSTYSWLSREVHDSYLLVSAAGLGLLLFQITYPAGVLTLKRCFPVDHLPPNPVAQRGVRLLHSCFAPLLSFRSGACAVAGSEDCNMYFYDVLSTKTHSRHPSPRSSIKSSSPLPYVSPSLVTVLQGHTAPVLDVSIGWDESVLASGDENGVVIIWRRKSSRDEEWK</sequence>
<dbReference type="Gene3D" id="2.130.10.10">
    <property type="entry name" value="YVTN repeat-like/Quinoprotein amine dehydrogenase"/>
    <property type="match status" value="2"/>
</dbReference>
<evidence type="ECO:0008006" key="6">
    <source>
        <dbReference type="Google" id="ProtNLM"/>
    </source>
</evidence>
<dbReference type="Pfam" id="PF00400">
    <property type="entry name" value="WD40"/>
    <property type="match status" value="3"/>
</dbReference>
<evidence type="ECO:0000313" key="4">
    <source>
        <dbReference type="EMBL" id="CAL5132456.1"/>
    </source>
</evidence>
<dbReference type="PANTHER" id="PTHR22838">
    <property type="entry name" value="WD REPEAT PROTEIN 26-RELATED"/>
    <property type="match status" value="1"/>
</dbReference>
<dbReference type="GO" id="GO:0005634">
    <property type="term" value="C:nucleus"/>
    <property type="evidence" value="ECO:0007669"/>
    <property type="project" value="TreeGrafter"/>
</dbReference>
<keyword evidence="1 3" id="KW-0853">WD repeat</keyword>
<dbReference type="PANTHER" id="PTHR22838:SF4">
    <property type="entry name" value="WD REPEAT-CONTAINING PROTEIN 13"/>
    <property type="match status" value="1"/>
</dbReference>
<dbReference type="Proteomes" id="UP001497525">
    <property type="component" value="Unassembled WGS sequence"/>
</dbReference>